<dbReference type="PANTHER" id="PTHR31751:SF42">
    <property type="entry name" value="PROTEIN CBG10204"/>
    <property type="match status" value="1"/>
</dbReference>
<keyword evidence="1" id="KW-0175">Coiled coil</keyword>
<protein>
    <submittedName>
        <fullName evidence="2">Uncharacterized protein</fullName>
    </submittedName>
</protein>
<organism evidence="2 3">
    <name type="scientific">Magallana gigas</name>
    <name type="common">Pacific oyster</name>
    <name type="synonym">Crassostrea gigas</name>
    <dbReference type="NCBI Taxonomy" id="29159"/>
    <lineage>
        <taxon>Eukaryota</taxon>
        <taxon>Metazoa</taxon>
        <taxon>Spiralia</taxon>
        <taxon>Lophotrochozoa</taxon>
        <taxon>Mollusca</taxon>
        <taxon>Bivalvia</taxon>
        <taxon>Autobranchia</taxon>
        <taxon>Pteriomorphia</taxon>
        <taxon>Ostreida</taxon>
        <taxon>Ostreoidea</taxon>
        <taxon>Ostreidae</taxon>
        <taxon>Magallana</taxon>
    </lineage>
</organism>
<evidence type="ECO:0000313" key="3">
    <source>
        <dbReference type="Proteomes" id="UP000005408"/>
    </source>
</evidence>
<reference evidence="2" key="1">
    <citation type="submission" date="2022-08" db="UniProtKB">
        <authorList>
            <consortium name="EnsemblMetazoa"/>
        </authorList>
    </citation>
    <scope>IDENTIFICATION</scope>
    <source>
        <strain evidence="2">05x7-T-G4-1.051#20</strain>
    </source>
</reference>
<accession>A0A8W8NCN3</accession>
<evidence type="ECO:0000256" key="1">
    <source>
        <dbReference type="SAM" id="Coils"/>
    </source>
</evidence>
<keyword evidence="3" id="KW-1185">Reference proteome</keyword>
<dbReference type="AlphaFoldDB" id="A0A8W8NCN3"/>
<dbReference type="Proteomes" id="UP000005408">
    <property type="component" value="Unassembled WGS sequence"/>
</dbReference>
<name>A0A8W8NCN3_MAGGI</name>
<feature type="coiled-coil region" evidence="1">
    <location>
        <begin position="85"/>
        <end position="112"/>
    </location>
</feature>
<dbReference type="EnsemblMetazoa" id="G5601.5">
    <property type="protein sequence ID" value="G5601.5:cds"/>
    <property type="gene ID" value="G5601"/>
</dbReference>
<proteinExistence type="predicted"/>
<evidence type="ECO:0000313" key="2">
    <source>
        <dbReference type="EnsemblMetazoa" id="G5601.5:cds"/>
    </source>
</evidence>
<sequence length="605" mass="69953">MLCLKLQKLSKYIEWIPGDTEDSEYSCSTRIRYKVSHLLNMEDQLVENMEIDEDTCNYSSEEDDEVNELIREIFGDEESLEEEHEEEYEDGNEMWNETRENYEDEYSLLRERRFVVGEGALLSLIKRTTCEQCGESIDPSTVVEGEKIPAGVKYKFLCCNGHPGKWISTPFYGGRSFISILLQLMVLLTGASWEKFALGAKFINLVVGSSRQFYKMQLQYRTAIEEKFHKHISEVYKKLGGLPLSVAVDVRFDSPDVSIIMLSGFCASRSTAVFMDSNTKAIIHMEVGDSREVDRHSSKMERLLIDRGLQHLLTASPLVIWEIISDASRNIISLMKSDPYKHLQHSLDIWHKAKKLTTSLSDIAKTPGCRGLLQWIRPIVNHFWWCCSTCKGSVERLLKRWMGILYHINNKHVWAGGRCRHSEEHETECSNWLQRDTVVFKNLRMLVTNRDWCGSMKFYTNCRQTWAVENFFSHTLLHYCPKQKSYGYDAYHIRNMLAVMDHNNHLGRMPLVGQDGEVYAKGQVSRRTKQWVAYEEKAPKDFKYIPELMAACMRATYGVSETKFRKSRKSMSLDSIAKNLSGETNPGSRILLAKMQSRKKTGENK</sequence>
<dbReference type="PANTHER" id="PTHR31751">
    <property type="entry name" value="SI:CH211-108C17.2-RELATED-RELATED"/>
    <property type="match status" value="1"/>
</dbReference>